<keyword evidence="2 3" id="KW-0238">DNA-binding</keyword>
<comment type="caution">
    <text evidence="5">The sequence shown here is derived from an EMBL/GenBank/DDBJ whole genome shotgun (WGS) entry which is preliminary data.</text>
</comment>
<dbReference type="InterPro" id="IPR036388">
    <property type="entry name" value="WH-like_DNA-bd_sf"/>
</dbReference>
<comment type="similarity">
    <text evidence="1">Belongs to the AfsR/DnrI/RedD regulatory family.</text>
</comment>
<dbReference type="SUPFAM" id="SSF48452">
    <property type="entry name" value="TPR-like"/>
    <property type="match status" value="2"/>
</dbReference>
<evidence type="ECO:0000256" key="3">
    <source>
        <dbReference type="PROSITE-ProRule" id="PRU01091"/>
    </source>
</evidence>
<dbReference type="Pfam" id="PF00486">
    <property type="entry name" value="Trans_reg_C"/>
    <property type="match status" value="1"/>
</dbReference>
<dbReference type="GO" id="GO:0006355">
    <property type="term" value="P:regulation of DNA-templated transcription"/>
    <property type="evidence" value="ECO:0007669"/>
    <property type="project" value="InterPro"/>
</dbReference>
<dbReference type="RefSeq" id="WP_132504252.1">
    <property type="nucleotide sequence ID" value="NZ_SMKP01000006.1"/>
</dbReference>
<dbReference type="Pfam" id="PF25872">
    <property type="entry name" value="HTH_77"/>
    <property type="match status" value="1"/>
</dbReference>
<feature type="DNA-binding region" description="OmpR/PhoB-type" evidence="3">
    <location>
        <begin position="1"/>
        <end position="100"/>
    </location>
</feature>
<evidence type="ECO:0000256" key="2">
    <source>
        <dbReference type="ARBA" id="ARBA00023125"/>
    </source>
</evidence>
<evidence type="ECO:0000256" key="1">
    <source>
        <dbReference type="ARBA" id="ARBA00005820"/>
    </source>
</evidence>
<dbReference type="Gene3D" id="1.25.40.10">
    <property type="entry name" value="Tetratricopeptide repeat domain"/>
    <property type="match status" value="2"/>
</dbReference>
<dbReference type="InterPro" id="IPR005158">
    <property type="entry name" value="BTAD"/>
</dbReference>
<dbReference type="InterPro" id="IPR058852">
    <property type="entry name" value="HTH_77"/>
</dbReference>
<dbReference type="SMART" id="SM01043">
    <property type="entry name" value="BTAD"/>
    <property type="match status" value="1"/>
</dbReference>
<dbReference type="InterPro" id="IPR027417">
    <property type="entry name" value="P-loop_NTPase"/>
</dbReference>
<dbReference type="SUPFAM" id="SSF52540">
    <property type="entry name" value="P-loop containing nucleoside triphosphate hydrolases"/>
    <property type="match status" value="1"/>
</dbReference>
<sequence length="1049" mass="114127">MRIELLGPIRAYTDDGAPIEIGGRRVRLLLARLALSPGRMVRAETLIDALWAADLPRDAANALQALVSRLRRALRGAGELESRAGGYRLVVRGQNVDAHRFEELTARGRRELAADRPQAAAATFGEALGLWKGAALADLSDVPFAGEAAARLEESRVAAAEDRFDAEVRLGRHHEVLADLETAGDRHPLRERLAALRMRALHAAGRQSDALAVYEETRAALAEQLGVDPSHELRETHLAMLRGELDGPVRHAEPRLPRWLTSFVGRQDELELLLELLETSRLVTVVGPGGVGKTRLAVEALTRHPAYRSGRVWFVPLSGVDTPDRLTDAVLGALGSSGPRRPERRPGPREPVDAMAALLAGGAAVLVFDNCERLVADVAELAHRLLDRLPYLTVLATSRESLGIVGEALCRLGPLDVPATTGEAAATASVRLFLDRAARVRPGFALDESTAGSVVDVCRRLDGLPLALELAAARLRSMSIGQIASRLDDRFRLLASGNRAAPAHQRTLRAVVEWSWASLAEAERTLARRLSVFPGGAAEAAVEAVCSGDADDHDDHDRATAYVLDSLVEKSMVEAGSEPRPRYRMLETVRAYAAEQLLEAGEREAVEARFVRHFRRLAEQHEPLLHTREQVTSMAVFDAEYDNLVLALRMAVAAGDAGSAWRFLPALTWYWNMVRFDPRAESLLEEVLGFGDLLPGDVRAAFTAVRVLAGNSGHLPGGEQARSLIDDCVRTGAMERFPILVPVVLPTAFFLGLDDLAERELRRARDHKEPWARACACWVEAYVRTDRGDWQGGASARAEALRRYEQVGERQGLALALISTAQAHSVRGEHDRAIIAAERGVLLASELGSEEETWHRTWLATARMRGGDMEGAWRDVAEARRRMSGRGQRHAELELQRCVADLHRRRGDGAQADQALDRLEALAGELSVLEETTEALVAPARVATLLAAGRTAEARRRFPSAVRAAFAARDVAPAAELLARLLLAEGDPGGAATALGMSQAIRGVFDQGDPELRALVAELVERLGAPGYGQAYRRGAQLPRDRALDRLAT</sequence>
<evidence type="ECO:0000259" key="4">
    <source>
        <dbReference type="PROSITE" id="PS51755"/>
    </source>
</evidence>
<organism evidence="5 6">
    <name type="scientific">Nonomuraea diastatica</name>
    <dbReference type="NCBI Taxonomy" id="1848329"/>
    <lineage>
        <taxon>Bacteria</taxon>
        <taxon>Bacillati</taxon>
        <taxon>Actinomycetota</taxon>
        <taxon>Actinomycetes</taxon>
        <taxon>Streptosporangiales</taxon>
        <taxon>Streptosporangiaceae</taxon>
        <taxon>Nonomuraea</taxon>
    </lineage>
</organism>
<dbReference type="SMART" id="SM00862">
    <property type="entry name" value="Trans_reg_C"/>
    <property type="match status" value="1"/>
</dbReference>
<dbReference type="OrthoDB" id="3194665at2"/>
<dbReference type="Pfam" id="PF13401">
    <property type="entry name" value="AAA_22"/>
    <property type="match status" value="1"/>
</dbReference>
<dbReference type="AlphaFoldDB" id="A0A4R4X4M9"/>
<dbReference type="InterPro" id="IPR001867">
    <property type="entry name" value="OmpR/PhoB-type_DNA-bd"/>
</dbReference>
<reference evidence="5 6" key="1">
    <citation type="submission" date="2019-03" db="EMBL/GenBank/DDBJ databases">
        <title>Draft genome sequences of novel Actinobacteria.</title>
        <authorList>
            <person name="Sahin N."/>
            <person name="Ay H."/>
            <person name="Saygin H."/>
        </authorList>
    </citation>
    <scope>NUCLEOTIDE SEQUENCE [LARGE SCALE GENOMIC DNA]</scope>
    <source>
        <strain evidence="5 6">KC712</strain>
    </source>
</reference>
<proteinExistence type="inferred from homology"/>
<dbReference type="PANTHER" id="PTHR47691:SF3">
    <property type="entry name" value="HTH-TYPE TRANSCRIPTIONAL REGULATOR RV0890C-RELATED"/>
    <property type="match status" value="1"/>
</dbReference>
<evidence type="ECO:0000313" key="5">
    <source>
        <dbReference type="EMBL" id="TDD25296.1"/>
    </source>
</evidence>
<keyword evidence="6" id="KW-1185">Reference proteome</keyword>
<evidence type="ECO:0000313" key="6">
    <source>
        <dbReference type="Proteomes" id="UP000294543"/>
    </source>
</evidence>
<dbReference type="CDD" id="cd15831">
    <property type="entry name" value="BTAD"/>
    <property type="match status" value="1"/>
</dbReference>
<accession>A0A4R4X4M9</accession>
<dbReference type="EMBL" id="SMKP01000006">
    <property type="protein sequence ID" value="TDD25296.1"/>
    <property type="molecule type" value="Genomic_DNA"/>
</dbReference>
<gene>
    <name evidence="5" type="ORF">E1294_03190</name>
</gene>
<dbReference type="Pfam" id="PF03704">
    <property type="entry name" value="BTAD"/>
    <property type="match status" value="1"/>
</dbReference>
<dbReference type="Proteomes" id="UP000294543">
    <property type="component" value="Unassembled WGS sequence"/>
</dbReference>
<name>A0A4R4X4M9_9ACTN</name>
<dbReference type="GO" id="GO:0000160">
    <property type="term" value="P:phosphorelay signal transduction system"/>
    <property type="evidence" value="ECO:0007669"/>
    <property type="project" value="InterPro"/>
</dbReference>
<dbReference type="Gene3D" id="3.40.50.300">
    <property type="entry name" value="P-loop containing nucleotide triphosphate hydrolases"/>
    <property type="match status" value="1"/>
</dbReference>
<dbReference type="SUPFAM" id="SSF46894">
    <property type="entry name" value="C-terminal effector domain of the bipartite response regulators"/>
    <property type="match status" value="1"/>
</dbReference>
<dbReference type="InterPro" id="IPR049945">
    <property type="entry name" value="AAA_22"/>
</dbReference>
<protein>
    <submittedName>
        <fullName evidence="5">Helix-turn-helix domain-containing protein</fullName>
    </submittedName>
</protein>
<dbReference type="GO" id="GO:0003677">
    <property type="term" value="F:DNA binding"/>
    <property type="evidence" value="ECO:0007669"/>
    <property type="project" value="UniProtKB-UniRule"/>
</dbReference>
<dbReference type="PANTHER" id="PTHR47691">
    <property type="entry name" value="REGULATOR-RELATED"/>
    <property type="match status" value="1"/>
</dbReference>
<dbReference type="GO" id="GO:0016887">
    <property type="term" value="F:ATP hydrolysis activity"/>
    <property type="evidence" value="ECO:0007669"/>
    <property type="project" value="InterPro"/>
</dbReference>
<dbReference type="InterPro" id="IPR011990">
    <property type="entry name" value="TPR-like_helical_dom_sf"/>
</dbReference>
<feature type="domain" description="OmpR/PhoB-type" evidence="4">
    <location>
        <begin position="1"/>
        <end position="100"/>
    </location>
</feature>
<dbReference type="Gene3D" id="1.10.10.10">
    <property type="entry name" value="Winged helix-like DNA-binding domain superfamily/Winged helix DNA-binding domain"/>
    <property type="match status" value="1"/>
</dbReference>
<dbReference type="InterPro" id="IPR016032">
    <property type="entry name" value="Sig_transdc_resp-reg_C-effctor"/>
</dbReference>
<dbReference type="PROSITE" id="PS51755">
    <property type="entry name" value="OMPR_PHOB"/>
    <property type="match status" value="1"/>
</dbReference>